<evidence type="ECO:0000313" key="1">
    <source>
        <dbReference type="EMBL" id="KKK85883.1"/>
    </source>
</evidence>
<dbReference type="AlphaFoldDB" id="A0A0F8YWW5"/>
<reference evidence="1" key="1">
    <citation type="journal article" date="2015" name="Nature">
        <title>Complex archaea that bridge the gap between prokaryotes and eukaryotes.</title>
        <authorList>
            <person name="Spang A."/>
            <person name="Saw J.H."/>
            <person name="Jorgensen S.L."/>
            <person name="Zaremba-Niedzwiedzka K."/>
            <person name="Martijn J."/>
            <person name="Lind A.E."/>
            <person name="van Eijk R."/>
            <person name="Schleper C."/>
            <person name="Guy L."/>
            <person name="Ettema T.J."/>
        </authorList>
    </citation>
    <scope>NUCLEOTIDE SEQUENCE</scope>
</reference>
<name>A0A0F8YWW5_9ZZZZ</name>
<dbReference type="EMBL" id="LAZR01051102">
    <property type="protein sequence ID" value="KKK85883.1"/>
    <property type="molecule type" value="Genomic_DNA"/>
</dbReference>
<protein>
    <submittedName>
        <fullName evidence="1">Uncharacterized protein</fullName>
    </submittedName>
</protein>
<accession>A0A0F8YWW5</accession>
<gene>
    <name evidence="1" type="ORF">LCGC14_2768770</name>
</gene>
<organism evidence="1">
    <name type="scientific">marine sediment metagenome</name>
    <dbReference type="NCBI Taxonomy" id="412755"/>
    <lineage>
        <taxon>unclassified sequences</taxon>
        <taxon>metagenomes</taxon>
        <taxon>ecological metagenomes</taxon>
    </lineage>
</organism>
<proteinExistence type="predicted"/>
<sequence>RLLTAVENTARALQQRDETQGKLDAVKRYAARLGEGHSLCTWQGLVKRDLERIRSKGERQRKAPGPALCLVEPTRANCVQCREAHKRIRAAQGGE</sequence>
<feature type="non-terminal residue" evidence="1">
    <location>
        <position position="1"/>
    </location>
</feature>
<comment type="caution">
    <text evidence="1">The sequence shown here is derived from an EMBL/GenBank/DDBJ whole genome shotgun (WGS) entry which is preliminary data.</text>
</comment>